<gene>
    <name evidence="1" type="ORF">B0H64DRAFT_401699</name>
</gene>
<organism evidence="1 2">
    <name type="scientific">Chaetomium fimeti</name>
    <dbReference type="NCBI Taxonomy" id="1854472"/>
    <lineage>
        <taxon>Eukaryota</taxon>
        <taxon>Fungi</taxon>
        <taxon>Dikarya</taxon>
        <taxon>Ascomycota</taxon>
        <taxon>Pezizomycotina</taxon>
        <taxon>Sordariomycetes</taxon>
        <taxon>Sordariomycetidae</taxon>
        <taxon>Sordariales</taxon>
        <taxon>Chaetomiaceae</taxon>
        <taxon>Chaetomium</taxon>
    </lineage>
</organism>
<sequence>MSSVSSPFRKGPYLRCARLSCGQAPPASSQVGAPLVDTAPMQLESAPIRKQPVRCRARERRACTPRPAGVCVLVQGSEAGPRQWWERSDPELCKMSGCSEGGGAAPTVVPAPDRPHSILFSDLEDIARYQPVRQRGDSGVCHTSPQLRTSVTTSIVSPGPRRSMLHPRPSCPDCPSSCQIHLNVSRGSEPGLAREVTSSLQLPAIFLSCCSWYEVLPFIWPRWEWDCGGCGVIVRRAIAGSSTASRPSQICKFSFSPALHHCIGAYVKLSGIDMGACKYGLREKFHCRNQQAGGMRELGRYVTE</sequence>
<comment type="caution">
    <text evidence="1">The sequence shown here is derived from an EMBL/GenBank/DDBJ whole genome shotgun (WGS) entry which is preliminary data.</text>
</comment>
<evidence type="ECO:0000313" key="1">
    <source>
        <dbReference type="EMBL" id="KAK3294837.1"/>
    </source>
</evidence>
<name>A0AAE0HEB6_9PEZI</name>
<dbReference type="AlphaFoldDB" id="A0AAE0HEB6"/>
<reference evidence="1" key="1">
    <citation type="journal article" date="2023" name="Mol. Phylogenet. Evol.">
        <title>Genome-scale phylogeny and comparative genomics of the fungal order Sordariales.</title>
        <authorList>
            <person name="Hensen N."/>
            <person name="Bonometti L."/>
            <person name="Westerberg I."/>
            <person name="Brannstrom I.O."/>
            <person name="Guillou S."/>
            <person name="Cros-Aarteil S."/>
            <person name="Calhoun S."/>
            <person name="Haridas S."/>
            <person name="Kuo A."/>
            <person name="Mondo S."/>
            <person name="Pangilinan J."/>
            <person name="Riley R."/>
            <person name="LaButti K."/>
            <person name="Andreopoulos B."/>
            <person name="Lipzen A."/>
            <person name="Chen C."/>
            <person name="Yan M."/>
            <person name="Daum C."/>
            <person name="Ng V."/>
            <person name="Clum A."/>
            <person name="Steindorff A."/>
            <person name="Ohm R.A."/>
            <person name="Martin F."/>
            <person name="Silar P."/>
            <person name="Natvig D.O."/>
            <person name="Lalanne C."/>
            <person name="Gautier V."/>
            <person name="Ament-Velasquez S.L."/>
            <person name="Kruys A."/>
            <person name="Hutchinson M.I."/>
            <person name="Powell A.J."/>
            <person name="Barry K."/>
            <person name="Miller A.N."/>
            <person name="Grigoriev I.V."/>
            <person name="Debuchy R."/>
            <person name="Gladieux P."/>
            <person name="Hiltunen Thoren M."/>
            <person name="Johannesson H."/>
        </authorList>
    </citation>
    <scope>NUCLEOTIDE SEQUENCE</scope>
    <source>
        <strain evidence="1">CBS 168.71</strain>
    </source>
</reference>
<proteinExistence type="predicted"/>
<accession>A0AAE0HEB6</accession>
<evidence type="ECO:0000313" key="2">
    <source>
        <dbReference type="Proteomes" id="UP001278766"/>
    </source>
</evidence>
<dbReference type="GeneID" id="87841127"/>
<dbReference type="RefSeq" id="XP_062658351.1">
    <property type="nucleotide sequence ID" value="XM_062804179.1"/>
</dbReference>
<protein>
    <submittedName>
        <fullName evidence="1">Uncharacterized protein</fullName>
    </submittedName>
</protein>
<dbReference type="EMBL" id="JAUEPN010000005">
    <property type="protein sequence ID" value="KAK3294837.1"/>
    <property type="molecule type" value="Genomic_DNA"/>
</dbReference>
<reference evidence="1" key="2">
    <citation type="submission" date="2023-06" db="EMBL/GenBank/DDBJ databases">
        <authorList>
            <consortium name="Lawrence Berkeley National Laboratory"/>
            <person name="Haridas S."/>
            <person name="Hensen N."/>
            <person name="Bonometti L."/>
            <person name="Westerberg I."/>
            <person name="Brannstrom I.O."/>
            <person name="Guillou S."/>
            <person name="Cros-Aarteil S."/>
            <person name="Calhoun S."/>
            <person name="Kuo A."/>
            <person name="Mondo S."/>
            <person name="Pangilinan J."/>
            <person name="Riley R."/>
            <person name="Labutti K."/>
            <person name="Andreopoulos B."/>
            <person name="Lipzen A."/>
            <person name="Chen C."/>
            <person name="Yanf M."/>
            <person name="Daum C."/>
            <person name="Ng V."/>
            <person name="Clum A."/>
            <person name="Steindorff A."/>
            <person name="Ohm R."/>
            <person name="Martin F."/>
            <person name="Silar P."/>
            <person name="Natvig D."/>
            <person name="Lalanne C."/>
            <person name="Gautier V."/>
            <person name="Ament-Velasquez S.L."/>
            <person name="Kruys A."/>
            <person name="Hutchinson M.I."/>
            <person name="Powell A.J."/>
            <person name="Barry K."/>
            <person name="Miller A.N."/>
            <person name="Grigoriev I.V."/>
            <person name="Debuchy R."/>
            <person name="Gladieux P."/>
            <person name="Thoren M.H."/>
            <person name="Johannesson H."/>
        </authorList>
    </citation>
    <scope>NUCLEOTIDE SEQUENCE</scope>
    <source>
        <strain evidence="1">CBS 168.71</strain>
    </source>
</reference>
<dbReference type="Proteomes" id="UP001278766">
    <property type="component" value="Unassembled WGS sequence"/>
</dbReference>
<keyword evidence="2" id="KW-1185">Reference proteome</keyword>